<gene>
    <name evidence="1" type="ORF">DEBURN_LOCUS3345</name>
</gene>
<evidence type="ECO:0000313" key="1">
    <source>
        <dbReference type="EMBL" id="CAG8474831.1"/>
    </source>
</evidence>
<sequence length="75" mass="8396">LTNCSSAKCVHIDNSDNFTGENLFSLECTDYESSTKESDNLIKKKMKKSGVNNESKKRNLHREAGNVWKGLCVVT</sequence>
<protein>
    <submittedName>
        <fullName evidence="1">985_t:CDS:1</fullName>
    </submittedName>
</protein>
<evidence type="ECO:0000313" key="2">
    <source>
        <dbReference type="Proteomes" id="UP000789706"/>
    </source>
</evidence>
<comment type="caution">
    <text evidence="1">The sequence shown here is derived from an EMBL/GenBank/DDBJ whole genome shotgun (WGS) entry which is preliminary data.</text>
</comment>
<organism evidence="1 2">
    <name type="scientific">Diversispora eburnea</name>
    <dbReference type="NCBI Taxonomy" id="1213867"/>
    <lineage>
        <taxon>Eukaryota</taxon>
        <taxon>Fungi</taxon>
        <taxon>Fungi incertae sedis</taxon>
        <taxon>Mucoromycota</taxon>
        <taxon>Glomeromycotina</taxon>
        <taxon>Glomeromycetes</taxon>
        <taxon>Diversisporales</taxon>
        <taxon>Diversisporaceae</taxon>
        <taxon>Diversispora</taxon>
    </lineage>
</organism>
<reference evidence="1" key="1">
    <citation type="submission" date="2021-06" db="EMBL/GenBank/DDBJ databases">
        <authorList>
            <person name="Kallberg Y."/>
            <person name="Tangrot J."/>
            <person name="Rosling A."/>
        </authorList>
    </citation>
    <scope>NUCLEOTIDE SEQUENCE</scope>
    <source>
        <strain evidence="1">AZ414A</strain>
    </source>
</reference>
<proteinExistence type="predicted"/>
<dbReference type="Proteomes" id="UP000789706">
    <property type="component" value="Unassembled WGS sequence"/>
</dbReference>
<feature type="non-terminal residue" evidence="1">
    <location>
        <position position="1"/>
    </location>
</feature>
<dbReference type="EMBL" id="CAJVPK010000211">
    <property type="protein sequence ID" value="CAG8474831.1"/>
    <property type="molecule type" value="Genomic_DNA"/>
</dbReference>
<accession>A0A9N8W7I1</accession>
<name>A0A9N8W7I1_9GLOM</name>
<dbReference type="AlphaFoldDB" id="A0A9N8W7I1"/>
<keyword evidence="2" id="KW-1185">Reference proteome</keyword>